<dbReference type="GO" id="GO:0000287">
    <property type="term" value="F:magnesium ion binding"/>
    <property type="evidence" value="ECO:0007669"/>
    <property type="project" value="UniProtKB-UniRule"/>
</dbReference>
<dbReference type="HAMAP" id="MF_01554_B">
    <property type="entry name" value="GlmM_B"/>
    <property type="match status" value="1"/>
</dbReference>
<name>A0A096CMK0_FLAPL</name>
<evidence type="ECO:0000256" key="11">
    <source>
        <dbReference type="RuleBase" id="RU004327"/>
    </source>
</evidence>
<comment type="PTM">
    <text evidence="9">Activated by phosphorylation.</text>
</comment>
<dbReference type="Gene3D" id="3.40.120.10">
    <property type="entry name" value="Alpha-D-Glucose-1,6-Bisphosphate, subunit A, domain 3"/>
    <property type="match status" value="3"/>
</dbReference>
<feature type="domain" description="Alpha-D-phosphohexomutase alpha/beta/alpha" evidence="14">
    <location>
        <begin position="160"/>
        <end position="256"/>
    </location>
</feature>
<evidence type="ECO:0000256" key="8">
    <source>
        <dbReference type="ARBA" id="ARBA00068193"/>
    </source>
</evidence>
<dbReference type="GO" id="GO:0006048">
    <property type="term" value="P:UDP-N-acetylglucosamine biosynthetic process"/>
    <property type="evidence" value="ECO:0007669"/>
    <property type="project" value="TreeGrafter"/>
</dbReference>
<dbReference type="InterPro" id="IPR005845">
    <property type="entry name" value="A-D-PHexomutase_a/b/a-II"/>
</dbReference>
<proteinExistence type="inferred from homology"/>
<dbReference type="Pfam" id="PF02879">
    <property type="entry name" value="PGM_PMM_II"/>
    <property type="match status" value="1"/>
</dbReference>
<dbReference type="EMBL" id="ADLO01000052">
    <property type="protein sequence ID" value="KGF56017.1"/>
    <property type="molecule type" value="Genomic_DNA"/>
</dbReference>
<dbReference type="Pfam" id="PF00408">
    <property type="entry name" value="PGM_PMM_IV"/>
    <property type="match status" value="1"/>
</dbReference>
<dbReference type="PANTHER" id="PTHR42946:SF1">
    <property type="entry name" value="PHOSPHOGLUCOMUTASE (ALPHA-D-GLUCOSE-1,6-BISPHOSPHATE-DEPENDENT)"/>
    <property type="match status" value="1"/>
</dbReference>
<comment type="similarity">
    <text evidence="1 9 10">Belongs to the phosphohexose mutase family.</text>
</comment>
<dbReference type="InterPro" id="IPR050060">
    <property type="entry name" value="Phosphoglucosamine_mutase"/>
</dbReference>
<evidence type="ECO:0000256" key="4">
    <source>
        <dbReference type="ARBA" id="ARBA00022842"/>
    </source>
</evidence>
<evidence type="ECO:0000256" key="10">
    <source>
        <dbReference type="RuleBase" id="RU004326"/>
    </source>
</evidence>
<dbReference type="InterPro" id="IPR005841">
    <property type="entry name" value="Alpha-D-phosphohexomutase_SF"/>
</dbReference>
<dbReference type="InterPro" id="IPR006352">
    <property type="entry name" value="GlmM_bact"/>
</dbReference>
<keyword evidence="2 9" id="KW-0597">Phosphoprotein</keyword>
<organism evidence="16 17">
    <name type="scientific">Flavonifractor plautii 1_3_50AFAA</name>
    <dbReference type="NCBI Taxonomy" id="742738"/>
    <lineage>
        <taxon>Bacteria</taxon>
        <taxon>Bacillati</taxon>
        <taxon>Bacillota</taxon>
        <taxon>Clostridia</taxon>
        <taxon>Eubacteriales</taxon>
        <taxon>Oscillospiraceae</taxon>
        <taxon>Flavonifractor</taxon>
    </lineage>
</organism>
<dbReference type="NCBIfam" id="TIGR01455">
    <property type="entry name" value="glmM"/>
    <property type="match status" value="1"/>
</dbReference>
<dbReference type="Pfam" id="PF02880">
    <property type="entry name" value="PGM_PMM_III"/>
    <property type="match status" value="1"/>
</dbReference>
<feature type="modified residue" description="Phosphoserine" evidence="9">
    <location>
        <position position="102"/>
    </location>
</feature>
<feature type="domain" description="Alpha-D-phosphohexomutase alpha/beta/alpha" evidence="15">
    <location>
        <begin position="260"/>
        <end position="371"/>
    </location>
</feature>
<dbReference type="InterPro" id="IPR005844">
    <property type="entry name" value="A-D-PHexomutase_a/b/a-I"/>
</dbReference>
<dbReference type="GO" id="GO:0005975">
    <property type="term" value="P:carbohydrate metabolic process"/>
    <property type="evidence" value="ECO:0007669"/>
    <property type="project" value="InterPro"/>
</dbReference>
<dbReference type="InterPro" id="IPR016066">
    <property type="entry name" value="A-D-PHexomutase_CS"/>
</dbReference>
<dbReference type="eggNOG" id="COG1109">
    <property type="taxonomic scope" value="Bacteria"/>
</dbReference>
<dbReference type="InterPro" id="IPR036900">
    <property type="entry name" value="A-D-PHexomutase_C_sf"/>
</dbReference>
<comment type="catalytic activity">
    <reaction evidence="6 9 11">
        <text>alpha-D-glucosamine 1-phosphate = D-glucosamine 6-phosphate</text>
        <dbReference type="Rhea" id="RHEA:23424"/>
        <dbReference type="ChEBI" id="CHEBI:58516"/>
        <dbReference type="ChEBI" id="CHEBI:58725"/>
        <dbReference type="EC" id="5.4.2.10"/>
    </reaction>
</comment>
<evidence type="ECO:0000259" key="13">
    <source>
        <dbReference type="Pfam" id="PF02878"/>
    </source>
</evidence>
<feature type="binding site" evidence="9">
    <location>
        <position position="245"/>
    </location>
    <ligand>
        <name>Mg(2+)</name>
        <dbReference type="ChEBI" id="CHEBI:18420"/>
    </ligand>
</feature>
<dbReference type="GO" id="GO:0008966">
    <property type="term" value="F:phosphoglucosamine mutase activity"/>
    <property type="evidence" value="ECO:0007669"/>
    <property type="project" value="UniProtKB-UniRule"/>
</dbReference>
<dbReference type="InterPro" id="IPR005846">
    <property type="entry name" value="A-D-PHexomutase_a/b/a-III"/>
</dbReference>
<dbReference type="GO" id="GO:0009252">
    <property type="term" value="P:peptidoglycan biosynthetic process"/>
    <property type="evidence" value="ECO:0007669"/>
    <property type="project" value="TreeGrafter"/>
</dbReference>
<dbReference type="InterPro" id="IPR005843">
    <property type="entry name" value="A-D-PHexomutase_C"/>
</dbReference>
<dbReference type="PANTHER" id="PTHR42946">
    <property type="entry name" value="PHOSPHOHEXOSE MUTASE"/>
    <property type="match status" value="1"/>
</dbReference>
<evidence type="ECO:0000313" key="16">
    <source>
        <dbReference type="EMBL" id="KGF56017.1"/>
    </source>
</evidence>
<dbReference type="SUPFAM" id="SSF55957">
    <property type="entry name" value="Phosphoglucomutase, C-terminal domain"/>
    <property type="match status" value="1"/>
</dbReference>
<comment type="cofactor">
    <cofactor evidence="9">
        <name>Mg(2+)</name>
        <dbReference type="ChEBI" id="CHEBI:18420"/>
    </cofactor>
    <text evidence="9">Binds 1 Mg(2+) ion per subunit.</text>
</comment>
<evidence type="ECO:0000259" key="12">
    <source>
        <dbReference type="Pfam" id="PF00408"/>
    </source>
</evidence>
<dbReference type="FunFam" id="3.40.120.10:FF:000001">
    <property type="entry name" value="Phosphoglucosamine mutase"/>
    <property type="match status" value="1"/>
</dbReference>
<feature type="binding site" description="via phosphate group" evidence="9">
    <location>
        <position position="102"/>
    </location>
    <ligand>
        <name>Mg(2+)</name>
        <dbReference type="ChEBI" id="CHEBI:18420"/>
    </ligand>
</feature>
<dbReference type="SUPFAM" id="SSF53738">
    <property type="entry name" value="Phosphoglucomutase, first 3 domains"/>
    <property type="match status" value="3"/>
</dbReference>
<dbReference type="EC" id="5.4.2.10" evidence="7 9"/>
<dbReference type="CDD" id="cd05802">
    <property type="entry name" value="GlmM"/>
    <property type="match status" value="1"/>
</dbReference>
<dbReference type="Proteomes" id="UP000029585">
    <property type="component" value="Unassembled WGS sequence"/>
</dbReference>
<keyword evidence="4 9" id="KW-0460">Magnesium</keyword>
<reference evidence="16 17" key="1">
    <citation type="submission" date="2011-08" db="EMBL/GenBank/DDBJ databases">
        <title>The Genome Sequence of Clostridium orbiscindens 1_3_50AFAA.</title>
        <authorList>
            <consortium name="The Broad Institute Genome Sequencing Platform"/>
            <person name="Earl A."/>
            <person name="Ward D."/>
            <person name="Feldgarden M."/>
            <person name="Gevers D."/>
            <person name="Daigneault M."/>
            <person name="Strauss J."/>
            <person name="Allen-Vercoe E."/>
            <person name="Young S.K."/>
            <person name="Zeng Q."/>
            <person name="Gargeya S."/>
            <person name="Fitzgerald M."/>
            <person name="Haas B."/>
            <person name="Abouelleil A."/>
            <person name="Alvarado L."/>
            <person name="Arachchi H.M."/>
            <person name="Berlin A."/>
            <person name="Brown A."/>
            <person name="Chapman S.B."/>
            <person name="Chen Z."/>
            <person name="Dunbar C."/>
            <person name="Freedman E."/>
            <person name="Gearin G."/>
            <person name="Gellesch M."/>
            <person name="Goldberg J."/>
            <person name="Griggs A."/>
            <person name="Gujja S."/>
            <person name="Heiman D."/>
            <person name="Howarth C."/>
            <person name="Larson L."/>
            <person name="Lui A."/>
            <person name="MacDonald P.J.P."/>
            <person name="Montmayeur A."/>
            <person name="Murphy C."/>
            <person name="Neiman D."/>
            <person name="Pearson M."/>
            <person name="Priest M."/>
            <person name="Roberts A."/>
            <person name="Saif S."/>
            <person name="Shea T."/>
            <person name="Shenoy N."/>
            <person name="Sisk P."/>
            <person name="Stolte C."/>
            <person name="Sykes S."/>
            <person name="Wortman J."/>
            <person name="Nusbaum C."/>
            <person name="Birren B."/>
        </authorList>
    </citation>
    <scope>NUCLEOTIDE SEQUENCE [LARGE SCALE GENOMIC DNA]</scope>
    <source>
        <strain evidence="16 17">1_3_50AFAA</strain>
    </source>
</reference>
<evidence type="ECO:0000256" key="5">
    <source>
        <dbReference type="ARBA" id="ARBA00023235"/>
    </source>
</evidence>
<evidence type="ECO:0000259" key="15">
    <source>
        <dbReference type="Pfam" id="PF02880"/>
    </source>
</evidence>
<evidence type="ECO:0000256" key="1">
    <source>
        <dbReference type="ARBA" id="ARBA00010231"/>
    </source>
</evidence>
<evidence type="ECO:0000256" key="7">
    <source>
        <dbReference type="ARBA" id="ARBA00066330"/>
    </source>
</evidence>
<evidence type="ECO:0000313" key="17">
    <source>
        <dbReference type="Proteomes" id="UP000029585"/>
    </source>
</evidence>
<dbReference type="HOGENOM" id="CLU_016950_7_0_9"/>
<dbReference type="GO" id="GO:0004615">
    <property type="term" value="F:phosphomannomutase activity"/>
    <property type="evidence" value="ECO:0007669"/>
    <property type="project" value="TreeGrafter"/>
</dbReference>
<dbReference type="RefSeq" id="WP_044940173.1">
    <property type="nucleotide sequence ID" value="NZ_KN174162.1"/>
</dbReference>
<dbReference type="Gene3D" id="3.30.310.50">
    <property type="entry name" value="Alpha-D-phosphohexomutase, C-terminal domain"/>
    <property type="match status" value="1"/>
</dbReference>
<comment type="caution">
    <text evidence="16">The sequence shown here is derived from an EMBL/GenBank/DDBJ whole genome shotgun (WGS) entry which is preliminary data.</text>
</comment>
<evidence type="ECO:0000256" key="9">
    <source>
        <dbReference type="HAMAP-Rule" id="MF_01554"/>
    </source>
</evidence>
<dbReference type="GO" id="GO:0005829">
    <property type="term" value="C:cytosol"/>
    <property type="evidence" value="ECO:0007669"/>
    <property type="project" value="TreeGrafter"/>
</dbReference>
<dbReference type="InterPro" id="IPR016055">
    <property type="entry name" value="A-D-PHexomutase_a/b/a-I/II/III"/>
</dbReference>
<dbReference type="PATRIC" id="fig|742738.3.peg.1530"/>
<protein>
    <recommendedName>
        <fullName evidence="8 9">Phosphoglucosamine mutase</fullName>
        <ecNumber evidence="7 9">5.4.2.10</ecNumber>
    </recommendedName>
</protein>
<sequence length="452" mass="47612">MGKLFGTDGIRGVVNDGLDAMLAFRVGMAAAQVMTREKGGGQPRFTIGKDTRISSDLLEGALIAGLCSAGADVLHLGVIPTPAVAWITVDTKADAGIVISASHNPFEHNGIKIFNGQGFKLSDELEGKIEEILLNDIAVPLKTGGEIGRVIYADEKESQDYIDHLVSTIGSELAGLHILVDCANGAASATAARLFDRFPDLHTDVIHADPDGININNGCGSTHLDQLKAMVKAGGYDLGIAFDGDADRCLMVDETGEEIDGDQVIAACGLALKEAGELAGGAIVGTVMSNLGLHRFCKEHGIGLFCTSVGDRNVLEKMEECGYVIGGEQSGHTIFRRYATTGDGQLTALQFLDLLCRSGKKASELVGECKRYPQVLINVPVADKAKKEAVLSAPALQSAVAEQEEKLAGNGRVLVRPSGTEALIRVMVEAQTEPVARETAELLANVIKNHGS</sequence>
<feature type="binding site" evidence="9">
    <location>
        <position position="247"/>
    </location>
    <ligand>
        <name>Mg(2+)</name>
        <dbReference type="ChEBI" id="CHEBI:18420"/>
    </ligand>
</feature>
<evidence type="ECO:0000256" key="6">
    <source>
        <dbReference type="ARBA" id="ARBA00050364"/>
    </source>
</evidence>
<keyword evidence="3 9" id="KW-0479">Metal-binding</keyword>
<evidence type="ECO:0000256" key="2">
    <source>
        <dbReference type="ARBA" id="ARBA00022553"/>
    </source>
</evidence>
<dbReference type="AlphaFoldDB" id="A0A096CMK0"/>
<dbReference type="Pfam" id="PF02878">
    <property type="entry name" value="PGM_PMM_I"/>
    <property type="match status" value="1"/>
</dbReference>
<dbReference type="PROSITE" id="PS00710">
    <property type="entry name" value="PGM_PMM"/>
    <property type="match status" value="1"/>
</dbReference>
<dbReference type="FunFam" id="3.40.120.10:FF:000002">
    <property type="entry name" value="Phosphoglucosamine mutase"/>
    <property type="match status" value="1"/>
</dbReference>
<comment type="function">
    <text evidence="9 11">Catalyzes the conversion of glucosamine-6-phosphate to glucosamine-1-phosphate.</text>
</comment>
<keyword evidence="5 9" id="KW-0413">Isomerase</keyword>
<gene>
    <name evidence="9" type="primary">glmM</name>
    <name evidence="16" type="ORF">HMPREF9460_01484</name>
</gene>
<evidence type="ECO:0000256" key="3">
    <source>
        <dbReference type="ARBA" id="ARBA00022723"/>
    </source>
</evidence>
<feature type="active site" description="Phosphoserine intermediate" evidence="9">
    <location>
        <position position="102"/>
    </location>
</feature>
<dbReference type="FunFam" id="3.30.310.50:FF:000001">
    <property type="entry name" value="Phosphoglucosamine mutase"/>
    <property type="match status" value="1"/>
</dbReference>
<keyword evidence="17" id="KW-1185">Reference proteome</keyword>
<feature type="domain" description="Alpha-D-phosphohexomutase alpha/beta/alpha" evidence="13">
    <location>
        <begin position="3"/>
        <end position="134"/>
    </location>
</feature>
<accession>A0A096CMK0</accession>
<feature type="domain" description="Alpha-D-phosphohexomutase C-terminal" evidence="12">
    <location>
        <begin position="376"/>
        <end position="444"/>
    </location>
</feature>
<dbReference type="PRINTS" id="PR00509">
    <property type="entry name" value="PGMPMM"/>
</dbReference>
<evidence type="ECO:0000259" key="14">
    <source>
        <dbReference type="Pfam" id="PF02879"/>
    </source>
</evidence>
<feature type="binding site" evidence="9">
    <location>
        <position position="243"/>
    </location>
    <ligand>
        <name>Mg(2+)</name>
        <dbReference type="ChEBI" id="CHEBI:18420"/>
    </ligand>
</feature>